<dbReference type="Gene3D" id="1.10.287.1060">
    <property type="entry name" value="ESAT-6-like"/>
    <property type="match status" value="1"/>
</dbReference>
<dbReference type="SUPFAM" id="SSF140453">
    <property type="entry name" value="EsxAB dimer-like"/>
    <property type="match status" value="1"/>
</dbReference>
<sequence length="126" mass="13471">MEELMDSELSVDTDGLEGAVPHIREIAGRAESVLKNLEGELKGVGKGWDDPMGRAFVEGYQGPAETLQRGLADISHVVTSTADGVHTMGKSFANTEYDVLDAIRTHGVPRETGHPSVRSTPSRGRG</sequence>
<feature type="compositionally biased region" description="Polar residues" evidence="1">
    <location>
        <begin position="117"/>
        <end position="126"/>
    </location>
</feature>
<accession>A0ABN6R7R9</accession>
<protein>
    <recommendedName>
        <fullName evidence="4">WXG100 family type VII secretion target</fullName>
    </recommendedName>
</protein>
<evidence type="ECO:0008006" key="4">
    <source>
        <dbReference type="Google" id="ProtNLM"/>
    </source>
</evidence>
<dbReference type="EMBL" id="AP026074">
    <property type="protein sequence ID" value="BDM74432.1"/>
    <property type="molecule type" value="Genomic_DNA"/>
</dbReference>
<name>A0ABN6R7R9_STRNI</name>
<keyword evidence="3" id="KW-1185">Reference proteome</keyword>
<gene>
    <name evidence="2" type="ORF">HEK616_79190</name>
</gene>
<organism evidence="2 3">
    <name type="scientific">Streptomyces nigrescens</name>
    <dbReference type="NCBI Taxonomy" id="1920"/>
    <lineage>
        <taxon>Bacteria</taxon>
        <taxon>Bacillati</taxon>
        <taxon>Actinomycetota</taxon>
        <taxon>Actinomycetes</taxon>
        <taxon>Kitasatosporales</taxon>
        <taxon>Streptomycetaceae</taxon>
        <taxon>Streptomyces</taxon>
    </lineage>
</organism>
<reference evidence="2" key="1">
    <citation type="submission" date="2022-06" db="EMBL/GenBank/DDBJ databases">
        <title>Complete genome sequence of Streptomyces nigrescens HEK616.</title>
        <authorList>
            <person name="Asamizu S."/>
            <person name="Onaka H."/>
        </authorList>
    </citation>
    <scope>NUCLEOTIDE SEQUENCE</scope>
    <source>
        <strain evidence="2">HEK616</strain>
        <plasmid evidence="2">SNP1</plasmid>
    </source>
</reference>
<dbReference type="Pfam" id="PF06013">
    <property type="entry name" value="WXG100"/>
    <property type="match status" value="1"/>
</dbReference>
<evidence type="ECO:0000256" key="1">
    <source>
        <dbReference type="SAM" id="MobiDB-lite"/>
    </source>
</evidence>
<geneLocation type="plasmid" evidence="2 3">
    <name>SNP1</name>
</geneLocation>
<keyword evidence="2" id="KW-0614">Plasmid</keyword>
<proteinExistence type="predicted"/>
<dbReference type="InterPro" id="IPR036689">
    <property type="entry name" value="ESAT-6-like_sf"/>
</dbReference>
<dbReference type="Proteomes" id="UP001059597">
    <property type="component" value="Plasmid SNP1"/>
</dbReference>
<evidence type="ECO:0000313" key="2">
    <source>
        <dbReference type="EMBL" id="BDM74432.1"/>
    </source>
</evidence>
<evidence type="ECO:0000313" key="3">
    <source>
        <dbReference type="Proteomes" id="UP001059597"/>
    </source>
</evidence>
<feature type="region of interest" description="Disordered" evidence="1">
    <location>
        <begin position="105"/>
        <end position="126"/>
    </location>
</feature>
<dbReference type="InterPro" id="IPR010310">
    <property type="entry name" value="T7SS_ESAT-6-like"/>
</dbReference>